<feature type="transmembrane region" description="Helical" evidence="1">
    <location>
        <begin position="154"/>
        <end position="172"/>
    </location>
</feature>
<feature type="transmembrane region" description="Helical" evidence="1">
    <location>
        <begin position="315"/>
        <end position="337"/>
    </location>
</feature>
<protein>
    <recommendedName>
        <fullName evidence="3">Glycosyltransferase RgtA/B/C/D-like domain-containing protein</fullName>
    </recommendedName>
</protein>
<feature type="transmembrane region" description="Helical" evidence="1">
    <location>
        <begin position="357"/>
        <end position="374"/>
    </location>
</feature>
<feature type="transmembrane region" description="Helical" evidence="1">
    <location>
        <begin position="206"/>
        <end position="225"/>
    </location>
</feature>
<keyword evidence="1" id="KW-0812">Transmembrane</keyword>
<reference evidence="2" key="1">
    <citation type="journal article" date="2014" name="Genome Biol. Evol.">
        <title>Pangenome evidence for extensive interdomain horizontal transfer affecting lineage core and shell genes in uncultured planktonic thaumarchaeota and euryarchaeota.</title>
        <authorList>
            <person name="Deschamps P."/>
            <person name="Zivanovic Y."/>
            <person name="Moreira D."/>
            <person name="Rodriguez-Valera F."/>
            <person name="Lopez-Garcia P."/>
        </authorList>
    </citation>
    <scope>NUCLEOTIDE SEQUENCE</scope>
</reference>
<keyword evidence="1" id="KW-0472">Membrane</keyword>
<name>A0A075GPM6_9EURY</name>
<dbReference type="AlphaFoldDB" id="A0A075GPM6"/>
<feature type="transmembrane region" description="Helical" evidence="1">
    <location>
        <begin position="272"/>
        <end position="295"/>
    </location>
</feature>
<feature type="transmembrane region" description="Helical" evidence="1">
    <location>
        <begin position="394"/>
        <end position="416"/>
    </location>
</feature>
<keyword evidence="1" id="KW-1133">Transmembrane helix</keyword>
<feature type="transmembrane region" description="Helical" evidence="1">
    <location>
        <begin position="103"/>
        <end position="123"/>
    </location>
</feature>
<sequence length="534" mass="58060">MEKTDSPDSVGVEQDDWWSFVNSDKFWKGLLVLGILLNVVVVFTSAFGHDTHVRLAEDENGALVWGHTRPIDSQASDSAYAPTSDHFEVDFTPSQFGEVGIQALSLVWMLLLVGVAVAAIRIAGAGNEGATRNGWRAAALVAIYPTFLFSTGRAYYEPLIAGLIVIGVLSLLQRSAEVPRPIRALGVLVSTGMFSLVLMVKGVNPLYCIGFGAALALFFGVDEFASNLRRITRRPAVAGSLTAGGVFLAMVGLGLSGGGGTLSVIGEQTGRFAFALLVSAFDVILIYSLFGMVLWPFICPALKIIREVEDLRATFLTVIIVGFTTAIIVYIAALWTFESVRWNAEWPWVMWTMGNNGRYVSLVMIPALMLLARLKVLDPELPSLTDPGEKAPALALGILLIIPIALLASFHGQTFWTEDAGEFLADNMDDGDDLLFIDEATLGMHYLYTFHTEVDLDNSRNITGHWRAPESGWQAELADGLTFPNRGNLSNVEWVVLAPGLDWQNPPEGWSVATKGEADFMNGGGEWTIWTTHA</sequence>
<evidence type="ECO:0000313" key="2">
    <source>
        <dbReference type="EMBL" id="AIF04995.1"/>
    </source>
</evidence>
<dbReference type="EMBL" id="KF900725">
    <property type="protein sequence ID" value="AIF04995.1"/>
    <property type="molecule type" value="Genomic_DNA"/>
</dbReference>
<organism evidence="2">
    <name type="scientific">uncultured marine group II/III euryarchaeote KM3_178_D06</name>
    <dbReference type="NCBI Taxonomy" id="1457940"/>
    <lineage>
        <taxon>Archaea</taxon>
        <taxon>Methanobacteriati</taxon>
        <taxon>Methanobacteriota</taxon>
        <taxon>environmental samples</taxon>
    </lineage>
</organism>
<accession>A0A075GPM6</accession>
<feature type="transmembrane region" description="Helical" evidence="1">
    <location>
        <begin position="26"/>
        <end position="47"/>
    </location>
</feature>
<evidence type="ECO:0000256" key="1">
    <source>
        <dbReference type="SAM" id="Phobius"/>
    </source>
</evidence>
<feature type="transmembrane region" description="Helical" evidence="1">
    <location>
        <begin position="237"/>
        <end position="260"/>
    </location>
</feature>
<proteinExistence type="predicted"/>
<evidence type="ECO:0008006" key="3">
    <source>
        <dbReference type="Google" id="ProtNLM"/>
    </source>
</evidence>